<reference evidence="2 3" key="1">
    <citation type="submission" date="2019-03" db="EMBL/GenBank/DDBJ databases">
        <title>Genomic Encyclopedia of Type Strains, Phase IV (KMG-IV): sequencing the most valuable type-strain genomes for metagenomic binning, comparative biology and taxonomic classification.</title>
        <authorList>
            <person name="Goeker M."/>
        </authorList>
    </citation>
    <scope>NUCLEOTIDE SEQUENCE [LARGE SCALE GENOMIC DNA]</scope>
    <source>
        <strain evidence="2 3">DSM 21153</strain>
    </source>
</reference>
<organism evidence="2 3">
    <name type="scientific">Rhodovulum steppense</name>
    <dbReference type="NCBI Taxonomy" id="540251"/>
    <lineage>
        <taxon>Bacteria</taxon>
        <taxon>Pseudomonadati</taxon>
        <taxon>Pseudomonadota</taxon>
        <taxon>Alphaproteobacteria</taxon>
        <taxon>Rhodobacterales</taxon>
        <taxon>Paracoccaceae</taxon>
        <taxon>Rhodovulum</taxon>
    </lineage>
</organism>
<dbReference type="Proteomes" id="UP000295277">
    <property type="component" value="Unassembled WGS sequence"/>
</dbReference>
<dbReference type="AlphaFoldDB" id="A0A4V2R3I1"/>
<proteinExistence type="predicted"/>
<name>A0A4V2R3I1_9RHOB</name>
<feature type="chain" id="PRO_5020741597" evidence="1">
    <location>
        <begin position="22"/>
        <end position="197"/>
    </location>
</feature>
<dbReference type="EMBL" id="SLVM01000031">
    <property type="protein sequence ID" value="TCM76982.1"/>
    <property type="molecule type" value="Genomic_DNA"/>
</dbReference>
<keyword evidence="3" id="KW-1185">Reference proteome</keyword>
<evidence type="ECO:0000256" key="1">
    <source>
        <dbReference type="SAM" id="SignalP"/>
    </source>
</evidence>
<accession>A0A4V2R3I1</accession>
<dbReference type="RefSeq" id="WP_132696543.1">
    <property type="nucleotide sequence ID" value="NZ_SLVM01000031.1"/>
</dbReference>
<evidence type="ECO:0000313" key="2">
    <source>
        <dbReference type="EMBL" id="TCM76982.1"/>
    </source>
</evidence>
<protein>
    <submittedName>
        <fullName evidence="2">Uncharacterized protein</fullName>
    </submittedName>
</protein>
<dbReference type="OrthoDB" id="7876121at2"/>
<comment type="caution">
    <text evidence="2">The sequence shown here is derived from an EMBL/GenBank/DDBJ whole genome shotgun (WGS) entry which is preliminary data.</text>
</comment>
<keyword evidence="1" id="KW-0732">Signal</keyword>
<gene>
    <name evidence="2" type="ORF">EV216_13135</name>
</gene>
<feature type="signal peptide" evidence="1">
    <location>
        <begin position="1"/>
        <end position="21"/>
    </location>
</feature>
<evidence type="ECO:0000313" key="3">
    <source>
        <dbReference type="Proteomes" id="UP000295277"/>
    </source>
</evidence>
<sequence>MIARLSRLVLPGALSAALALAPDSAPGQFAAPGPARPQADIAPGPTLATASAATTDRIVARIEAGRDFCARIAQRAYAIDCLAAQLEGVARDMPGGDYRAAGQILTRAARDLRRIAEANADPALPRGRVRVADTISPRALTPVRRDALDRLAAQAATILQEAETALLRSTEGSARRMVHYQRIAAAIGSTKVLLRSA</sequence>